<evidence type="ECO:0000256" key="7">
    <source>
        <dbReference type="RuleBase" id="RU000320"/>
    </source>
</evidence>
<evidence type="ECO:0000256" key="8">
    <source>
        <dbReference type="SAM" id="Phobius"/>
    </source>
</evidence>
<feature type="transmembrane region" description="Helical" evidence="8">
    <location>
        <begin position="6"/>
        <end position="23"/>
    </location>
</feature>
<dbReference type="GO" id="GO:0008137">
    <property type="term" value="F:NADH dehydrogenase (ubiquinone) activity"/>
    <property type="evidence" value="ECO:0007669"/>
    <property type="project" value="InterPro"/>
</dbReference>
<comment type="caution">
    <text evidence="10">The sequence shown here is derived from an EMBL/GenBank/DDBJ whole genome shotgun (WGS) entry which is preliminary data.</text>
</comment>
<evidence type="ECO:0000256" key="6">
    <source>
        <dbReference type="ARBA" id="ARBA00023136"/>
    </source>
</evidence>
<dbReference type="RefSeq" id="WP_183852736.1">
    <property type="nucleotide sequence ID" value="NZ_JACHOO010000002.1"/>
</dbReference>
<feature type="transmembrane region" description="Helical" evidence="8">
    <location>
        <begin position="77"/>
        <end position="97"/>
    </location>
</feature>
<protein>
    <submittedName>
        <fullName evidence="10">Multicomponent Na+:H+ antiporter subunit D</fullName>
    </submittedName>
</protein>
<dbReference type="GO" id="GO:0042773">
    <property type="term" value="P:ATP synthesis coupled electron transport"/>
    <property type="evidence" value="ECO:0007669"/>
    <property type="project" value="InterPro"/>
</dbReference>
<feature type="domain" description="NADH:quinone oxidoreductase/Mrp antiporter transmembrane" evidence="9">
    <location>
        <begin position="130"/>
        <end position="423"/>
    </location>
</feature>
<dbReference type="GO" id="GO:0005886">
    <property type="term" value="C:plasma membrane"/>
    <property type="evidence" value="ECO:0007669"/>
    <property type="project" value="UniProtKB-SubCell"/>
</dbReference>
<keyword evidence="5 8" id="KW-1133">Transmembrane helix</keyword>
<dbReference type="InterPro" id="IPR001750">
    <property type="entry name" value="ND/Mrp_TM"/>
</dbReference>
<dbReference type="Pfam" id="PF00361">
    <property type="entry name" value="Proton_antipo_M"/>
    <property type="match status" value="1"/>
</dbReference>
<accession>A0A7W9CTP0</accession>
<evidence type="ECO:0000256" key="5">
    <source>
        <dbReference type="ARBA" id="ARBA00022989"/>
    </source>
</evidence>
<keyword evidence="11" id="KW-1185">Reference proteome</keyword>
<feature type="transmembrane region" description="Helical" evidence="8">
    <location>
        <begin position="341"/>
        <end position="360"/>
    </location>
</feature>
<dbReference type="Proteomes" id="UP000523821">
    <property type="component" value="Unassembled WGS sequence"/>
</dbReference>
<feature type="transmembrane region" description="Helical" evidence="8">
    <location>
        <begin position="135"/>
        <end position="153"/>
    </location>
</feature>
<comment type="subcellular location">
    <subcellularLocation>
        <location evidence="1">Cell membrane</location>
        <topology evidence="1">Multi-pass membrane protein</topology>
    </subcellularLocation>
    <subcellularLocation>
        <location evidence="7">Membrane</location>
        <topology evidence="7">Multi-pass membrane protein</topology>
    </subcellularLocation>
</comment>
<proteinExistence type="inferred from homology"/>
<feature type="transmembrane region" description="Helical" evidence="8">
    <location>
        <begin position="280"/>
        <end position="299"/>
    </location>
</feature>
<dbReference type="AlphaFoldDB" id="A0A7W9CTP0"/>
<feature type="transmembrane region" description="Helical" evidence="8">
    <location>
        <begin position="207"/>
        <end position="228"/>
    </location>
</feature>
<gene>
    <name evidence="10" type="ORF">GGQ63_000770</name>
</gene>
<keyword evidence="4 7" id="KW-0812">Transmembrane</keyword>
<evidence type="ECO:0000256" key="4">
    <source>
        <dbReference type="ARBA" id="ARBA00022692"/>
    </source>
</evidence>
<evidence type="ECO:0000256" key="3">
    <source>
        <dbReference type="ARBA" id="ARBA00022475"/>
    </source>
</evidence>
<evidence type="ECO:0000256" key="2">
    <source>
        <dbReference type="ARBA" id="ARBA00005346"/>
    </source>
</evidence>
<dbReference type="EMBL" id="JACHOO010000002">
    <property type="protein sequence ID" value="MBB5751718.1"/>
    <property type="molecule type" value="Genomic_DNA"/>
</dbReference>
<keyword evidence="6 8" id="KW-0472">Membrane</keyword>
<dbReference type="InterPro" id="IPR003918">
    <property type="entry name" value="NADH_UbQ_OxRdtase"/>
</dbReference>
<dbReference type="PANTHER" id="PTHR42703">
    <property type="entry name" value="NADH DEHYDROGENASE"/>
    <property type="match status" value="1"/>
</dbReference>
<feature type="transmembrane region" description="Helical" evidence="8">
    <location>
        <begin position="165"/>
        <end position="187"/>
    </location>
</feature>
<dbReference type="InterPro" id="IPR050586">
    <property type="entry name" value="CPA3_Na-H_Antiporter_D"/>
</dbReference>
<organism evidence="10 11">
    <name type="scientific">Prosthecomicrobium pneumaticum</name>
    <dbReference type="NCBI Taxonomy" id="81895"/>
    <lineage>
        <taxon>Bacteria</taxon>
        <taxon>Pseudomonadati</taxon>
        <taxon>Pseudomonadota</taxon>
        <taxon>Alphaproteobacteria</taxon>
        <taxon>Hyphomicrobiales</taxon>
        <taxon>Kaistiaceae</taxon>
        <taxon>Prosthecomicrobium</taxon>
    </lineage>
</organism>
<feature type="transmembrane region" description="Helical" evidence="8">
    <location>
        <begin position="372"/>
        <end position="390"/>
    </location>
</feature>
<evidence type="ECO:0000256" key="1">
    <source>
        <dbReference type="ARBA" id="ARBA00004651"/>
    </source>
</evidence>
<dbReference type="PRINTS" id="PR01437">
    <property type="entry name" value="NUOXDRDTASE4"/>
</dbReference>
<reference evidence="10 11" key="1">
    <citation type="submission" date="2020-08" db="EMBL/GenBank/DDBJ databases">
        <title>Genomic Encyclopedia of Type Strains, Phase IV (KMG-IV): sequencing the most valuable type-strain genomes for metagenomic binning, comparative biology and taxonomic classification.</title>
        <authorList>
            <person name="Goeker M."/>
        </authorList>
    </citation>
    <scope>NUCLEOTIDE SEQUENCE [LARGE SCALE GENOMIC DNA]</scope>
    <source>
        <strain evidence="10 11">DSM 16268</strain>
    </source>
</reference>
<feature type="transmembrane region" description="Helical" evidence="8">
    <location>
        <begin position="410"/>
        <end position="430"/>
    </location>
</feature>
<feature type="transmembrane region" description="Helical" evidence="8">
    <location>
        <begin position="30"/>
        <end position="57"/>
    </location>
</feature>
<feature type="transmembrane region" description="Helical" evidence="8">
    <location>
        <begin position="109"/>
        <end position="129"/>
    </location>
</feature>
<feature type="transmembrane region" description="Helical" evidence="8">
    <location>
        <begin position="235"/>
        <end position="260"/>
    </location>
</feature>
<sequence>MREHAPVLMVVVPLFGAVLAALVRRPGPAFAVALACGFAVAALAIDLAVAVSAGGPISYRLGGWAPDVGIEYRVDALNVPILLLLGVTAAVATVYARRSVASELPVGRVAWFYALYLLCLTGLIGIALTNDAFNAFVFLEISSLATYAMIALGRDRRALVAAYQYLIIGTIGATFYVIGVGFLFLATGTLNLSLIAERLGEAEAARAVVTGLAFVLVGIAMKVALFPLHLWLPNAYAYAPSFATVFLGATATKVAVYLLFRYVFSVFGAAFVFEALPTGALLIALSLAAAFGASTVAIFQSDVKRLLAYSSVGQIGYATLGLALGNAAGLTGGLVHLLNHAMMKGAAFMAVGAVVFRLGTCRLEAFAGLGRAMPATMAALTVAGLGLIGVPGTAGFVSKWYLIKGALEAGMPWLALLIVASSILALLYVGRLVELIWLRPRPADAAPVAEAPLELLLPTLALAAATIWFGLDTRFTAGLAQAATVGLFGGAR</sequence>
<comment type="similarity">
    <text evidence="2">Belongs to the CPA3 antiporters (TC 2.A.63) subunit D family.</text>
</comment>
<feature type="transmembrane region" description="Helical" evidence="8">
    <location>
        <begin position="306"/>
        <end position="329"/>
    </location>
</feature>
<evidence type="ECO:0000259" key="9">
    <source>
        <dbReference type="Pfam" id="PF00361"/>
    </source>
</evidence>
<name>A0A7W9CTP0_9HYPH</name>
<evidence type="ECO:0000313" key="10">
    <source>
        <dbReference type="EMBL" id="MBB5751718.1"/>
    </source>
</evidence>
<keyword evidence="3" id="KW-1003">Cell membrane</keyword>
<dbReference type="PANTHER" id="PTHR42703:SF1">
    <property type="entry name" value="NA(+)_H(+) ANTIPORTER SUBUNIT D1"/>
    <property type="match status" value="1"/>
</dbReference>
<evidence type="ECO:0000313" key="11">
    <source>
        <dbReference type="Proteomes" id="UP000523821"/>
    </source>
</evidence>